<feature type="transmembrane region" description="Helical" evidence="7">
    <location>
        <begin position="277"/>
        <end position="297"/>
    </location>
</feature>
<feature type="domain" description="Major facilitator superfamily (MFS) profile" evidence="8">
    <location>
        <begin position="27"/>
        <end position="420"/>
    </location>
</feature>
<gene>
    <name evidence="9" type="ORF">C5E16_10540</name>
</gene>
<dbReference type="EMBL" id="PSXY01000016">
    <property type="protein sequence ID" value="PPF66888.1"/>
    <property type="molecule type" value="Genomic_DNA"/>
</dbReference>
<dbReference type="Pfam" id="PF07690">
    <property type="entry name" value="MFS_1"/>
    <property type="match status" value="1"/>
</dbReference>
<feature type="transmembrane region" description="Helical" evidence="7">
    <location>
        <begin position="309"/>
        <end position="331"/>
    </location>
</feature>
<proteinExistence type="predicted"/>
<evidence type="ECO:0000256" key="4">
    <source>
        <dbReference type="ARBA" id="ARBA00022692"/>
    </source>
</evidence>
<keyword evidence="2" id="KW-0813">Transport</keyword>
<feature type="transmembrane region" description="Helical" evidence="7">
    <location>
        <begin position="193"/>
        <end position="214"/>
    </location>
</feature>
<dbReference type="InterPro" id="IPR036259">
    <property type="entry name" value="MFS_trans_sf"/>
</dbReference>
<evidence type="ECO:0000256" key="6">
    <source>
        <dbReference type="ARBA" id="ARBA00023136"/>
    </source>
</evidence>
<dbReference type="InterPro" id="IPR050171">
    <property type="entry name" value="MFS_Transporters"/>
</dbReference>
<sequence length="422" mass="42117">MGAPADPRTMTTALLTPPAAVASRPRHRLAHAAGFWTTAVAFTVVMAYATVPTPLYALYQQRDGFPTWVLTVVFAAYAVGVVASLFLVGHLSDQVGRRRLSLLAIGVEVVSAALFLLFPEVPGLIVARLVSGVGVGMLTATATAHLGELHAAARPEGSPQRAAAVSGVANIGGLALGPLAGGLAAELLPAPLVVPHAVFLVLLLLALGAVALVPETVRAPALRRPYRPQRVAIPAASRGAFAAAAAAAFAGFAVFGLFTSLAPTFLATTLGQTGRLLSGSVSFAVFAAAAVSPLVAARLDGRRQVAVSLVLLPAGLVLLAAGGILASLALFVAGGVLAAAGVGLSFRNALATAGALVEPARRGEVLAAVFLVAYAGMAVPALVAGVALARVAPVAVLTAFAAVVLALGVAAGAGLLRATRRG</sequence>
<dbReference type="GO" id="GO:0005886">
    <property type="term" value="C:plasma membrane"/>
    <property type="evidence" value="ECO:0007669"/>
    <property type="project" value="UniProtKB-SubCell"/>
</dbReference>
<dbReference type="AlphaFoldDB" id="A0A2S5VSN8"/>
<reference evidence="9 10" key="1">
    <citation type="submission" date="2018-02" db="EMBL/GenBank/DDBJ databases">
        <title>Bacteriophage NCPPB3778 and a type I-E CRISPR drive the evolution of the US Biological Select Agent, Rathayibacter toxicus.</title>
        <authorList>
            <person name="Davis E.W.II."/>
            <person name="Tabima J.F."/>
            <person name="Weisberg A.J."/>
            <person name="Lopes L.D."/>
            <person name="Wiseman M.S."/>
            <person name="Wiseman M.S."/>
            <person name="Pupko T."/>
            <person name="Belcher M.S."/>
            <person name="Sechler A.J."/>
            <person name="Tancos M.A."/>
            <person name="Schroeder B.K."/>
            <person name="Murray T.D."/>
            <person name="Luster D.G."/>
            <person name="Schneider W.L."/>
            <person name="Rogers E."/>
            <person name="Andreote F.D."/>
            <person name="Grunwald N.J."/>
            <person name="Putnam M.L."/>
            <person name="Chang J.H."/>
        </authorList>
    </citation>
    <scope>NUCLEOTIDE SEQUENCE [LARGE SCALE GENOMIC DNA]</scope>
    <source>
        <strain evidence="9 10">AY1B3</strain>
    </source>
</reference>
<feature type="transmembrane region" description="Helical" evidence="7">
    <location>
        <begin position="394"/>
        <end position="416"/>
    </location>
</feature>
<feature type="transmembrane region" description="Helical" evidence="7">
    <location>
        <begin position="235"/>
        <end position="257"/>
    </location>
</feature>
<dbReference type="PANTHER" id="PTHR23517:SF13">
    <property type="entry name" value="MAJOR FACILITATOR SUPERFAMILY MFS_1"/>
    <property type="match status" value="1"/>
</dbReference>
<feature type="transmembrane region" description="Helical" evidence="7">
    <location>
        <begin position="162"/>
        <end position="181"/>
    </location>
</feature>
<keyword evidence="3" id="KW-1003">Cell membrane</keyword>
<protein>
    <submittedName>
        <fullName evidence="9">MFS transporter</fullName>
    </submittedName>
</protein>
<organism evidence="9 10">
    <name type="scientific">Clavibacter michiganensis</name>
    <dbReference type="NCBI Taxonomy" id="28447"/>
    <lineage>
        <taxon>Bacteria</taxon>
        <taxon>Bacillati</taxon>
        <taxon>Actinomycetota</taxon>
        <taxon>Actinomycetes</taxon>
        <taxon>Micrococcales</taxon>
        <taxon>Microbacteriaceae</taxon>
        <taxon>Clavibacter</taxon>
    </lineage>
</organism>
<accession>A0A2S5VSN8</accession>
<keyword evidence="4 7" id="KW-0812">Transmembrane</keyword>
<feature type="transmembrane region" description="Helical" evidence="7">
    <location>
        <begin position="365"/>
        <end position="388"/>
    </location>
</feature>
<feature type="transmembrane region" description="Helical" evidence="7">
    <location>
        <begin position="124"/>
        <end position="142"/>
    </location>
</feature>
<dbReference type="Gene3D" id="1.20.1250.20">
    <property type="entry name" value="MFS general substrate transporter like domains"/>
    <property type="match status" value="1"/>
</dbReference>
<evidence type="ECO:0000313" key="10">
    <source>
        <dbReference type="Proteomes" id="UP000239241"/>
    </source>
</evidence>
<evidence type="ECO:0000313" key="9">
    <source>
        <dbReference type="EMBL" id="PPF66888.1"/>
    </source>
</evidence>
<comment type="caution">
    <text evidence="9">The sequence shown here is derived from an EMBL/GenBank/DDBJ whole genome shotgun (WGS) entry which is preliminary data.</text>
</comment>
<dbReference type="GO" id="GO:0022857">
    <property type="term" value="F:transmembrane transporter activity"/>
    <property type="evidence" value="ECO:0007669"/>
    <property type="project" value="InterPro"/>
</dbReference>
<dbReference type="Proteomes" id="UP000239241">
    <property type="component" value="Unassembled WGS sequence"/>
</dbReference>
<dbReference type="PROSITE" id="PS50850">
    <property type="entry name" value="MFS"/>
    <property type="match status" value="1"/>
</dbReference>
<feature type="transmembrane region" description="Helical" evidence="7">
    <location>
        <begin position="65"/>
        <end position="88"/>
    </location>
</feature>
<comment type="subcellular location">
    <subcellularLocation>
        <location evidence="1">Cell membrane</location>
        <topology evidence="1">Multi-pass membrane protein</topology>
    </subcellularLocation>
</comment>
<keyword evidence="5 7" id="KW-1133">Transmembrane helix</keyword>
<dbReference type="InterPro" id="IPR020846">
    <property type="entry name" value="MFS_dom"/>
</dbReference>
<name>A0A2S5VSN8_9MICO</name>
<dbReference type="InterPro" id="IPR011701">
    <property type="entry name" value="MFS"/>
</dbReference>
<keyword evidence="6 7" id="KW-0472">Membrane</keyword>
<evidence type="ECO:0000256" key="1">
    <source>
        <dbReference type="ARBA" id="ARBA00004651"/>
    </source>
</evidence>
<evidence type="ECO:0000259" key="8">
    <source>
        <dbReference type="PROSITE" id="PS50850"/>
    </source>
</evidence>
<evidence type="ECO:0000256" key="3">
    <source>
        <dbReference type="ARBA" id="ARBA00022475"/>
    </source>
</evidence>
<evidence type="ECO:0000256" key="7">
    <source>
        <dbReference type="SAM" id="Phobius"/>
    </source>
</evidence>
<dbReference type="SUPFAM" id="SSF103473">
    <property type="entry name" value="MFS general substrate transporter"/>
    <property type="match status" value="1"/>
</dbReference>
<feature type="transmembrane region" description="Helical" evidence="7">
    <location>
        <begin position="100"/>
        <end position="118"/>
    </location>
</feature>
<evidence type="ECO:0000256" key="2">
    <source>
        <dbReference type="ARBA" id="ARBA00022448"/>
    </source>
</evidence>
<evidence type="ECO:0000256" key="5">
    <source>
        <dbReference type="ARBA" id="ARBA00022989"/>
    </source>
</evidence>
<dbReference type="PANTHER" id="PTHR23517">
    <property type="entry name" value="RESISTANCE PROTEIN MDTM, PUTATIVE-RELATED-RELATED"/>
    <property type="match status" value="1"/>
</dbReference>
<feature type="transmembrane region" description="Helical" evidence="7">
    <location>
        <begin position="33"/>
        <end position="59"/>
    </location>
</feature>